<dbReference type="SUPFAM" id="SSF46767">
    <property type="entry name" value="Methylated DNA-protein cysteine methyltransferase, C-terminal domain"/>
    <property type="match status" value="1"/>
</dbReference>
<evidence type="ECO:0000313" key="8">
    <source>
        <dbReference type="EMBL" id="MBC5722623.1"/>
    </source>
</evidence>
<dbReference type="CDD" id="cd06445">
    <property type="entry name" value="ATase"/>
    <property type="match status" value="1"/>
</dbReference>
<dbReference type="Pfam" id="PF01035">
    <property type="entry name" value="DNA_binding_1"/>
    <property type="match status" value="1"/>
</dbReference>
<dbReference type="AlphaFoldDB" id="A0A8J6J9Y7"/>
<reference evidence="8" key="1">
    <citation type="submission" date="2020-08" db="EMBL/GenBank/DDBJ databases">
        <title>Genome public.</title>
        <authorList>
            <person name="Liu C."/>
            <person name="Sun Q."/>
        </authorList>
    </citation>
    <scope>NUCLEOTIDE SEQUENCE</scope>
    <source>
        <strain evidence="8">NSJ-23</strain>
    </source>
</reference>
<evidence type="ECO:0000313" key="9">
    <source>
        <dbReference type="Proteomes" id="UP000628736"/>
    </source>
</evidence>
<dbReference type="GO" id="GO:0006281">
    <property type="term" value="P:DNA repair"/>
    <property type="evidence" value="ECO:0007669"/>
    <property type="project" value="UniProtKB-KW"/>
</dbReference>
<dbReference type="InterPro" id="IPR014048">
    <property type="entry name" value="MethylDNA_cys_MeTrfase_DNA-bd"/>
</dbReference>
<keyword evidence="9" id="KW-1185">Reference proteome</keyword>
<dbReference type="GO" id="GO:0032259">
    <property type="term" value="P:methylation"/>
    <property type="evidence" value="ECO:0007669"/>
    <property type="project" value="UniProtKB-KW"/>
</dbReference>
<protein>
    <submittedName>
        <fullName evidence="8">MGMT family protein</fullName>
    </submittedName>
</protein>
<dbReference type="NCBIfam" id="TIGR00589">
    <property type="entry name" value="ogt"/>
    <property type="match status" value="1"/>
</dbReference>
<comment type="catalytic activity">
    <reaction evidence="6">
        <text>a 6-O-methyl-2'-deoxyguanosine in DNA + L-cysteinyl-[protein] = S-methyl-L-cysteinyl-[protein] + a 2'-deoxyguanosine in DNA</text>
        <dbReference type="Rhea" id="RHEA:24000"/>
        <dbReference type="Rhea" id="RHEA-COMP:10131"/>
        <dbReference type="Rhea" id="RHEA-COMP:10132"/>
        <dbReference type="Rhea" id="RHEA-COMP:11367"/>
        <dbReference type="Rhea" id="RHEA-COMP:11368"/>
        <dbReference type="ChEBI" id="CHEBI:29950"/>
        <dbReference type="ChEBI" id="CHEBI:82612"/>
        <dbReference type="ChEBI" id="CHEBI:85445"/>
        <dbReference type="ChEBI" id="CHEBI:85448"/>
        <dbReference type="EC" id="2.1.1.63"/>
    </reaction>
</comment>
<name>A0A8J6J9Y7_9FIRM</name>
<dbReference type="PANTHER" id="PTHR42942:SF1">
    <property type="entry name" value="ALKYLTRANSFERASE-LIKE PROTEIN 1"/>
    <property type="match status" value="1"/>
</dbReference>
<keyword evidence="2" id="KW-0489">Methyltransferase</keyword>
<dbReference type="Gene3D" id="1.10.10.10">
    <property type="entry name" value="Winged helix-like DNA-binding domain superfamily/Winged helix DNA-binding domain"/>
    <property type="match status" value="1"/>
</dbReference>
<proteinExistence type="predicted"/>
<evidence type="ECO:0000256" key="1">
    <source>
        <dbReference type="ARBA" id="ARBA00001286"/>
    </source>
</evidence>
<sequence>MDNVFQRVYEITARIPYGRVTTYGQIARLLGNPRLSRIVGCALNRAPADLPCHRVVNRLGGLSDAFSPLGKESQRLLLEMEGVPFRLDGGVDLTACMWYGEEE</sequence>
<dbReference type="Proteomes" id="UP000628736">
    <property type="component" value="Unassembled WGS sequence"/>
</dbReference>
<keyword evidence="5" id="KW-0234">DNA repair</keyword>
<evidence type="ECO:0000256" key="2">
    <source>
        <dbReference type="ARBA" id="ARBA00022603"/>
    </source>
</evidence>
<evidence type="ECO:0000256" key="6">
    <source>
        <dbReference type="ARBA" id="ARBA00049348"/>
    </source>
</evidence>
<dbReference type="PROSITE" id="PS00374">
    <property type="entry name" value="MGMT"/>
    <property type="match status" value="1"/>
</dbReference>
<gene>
    <name evidence="8" type="ORF">H8S11_07340</name>
</gene>
<evidence type="ECO:0000256" key="3">
    <source>
        <dbReference type="ARBA" id="ARBA00022679"/>
    </source>
</evidence>
<evidence type="ECO:0000256" key="4">
    <source>
        <dbReference type="ARBA" id="ARBA00022763"/>
    </source>
</evidence>
<evidence type="ECO:0000256" key="5">
    <source>
        <dbReference type="ARBA" id="ARBA00023204"/>
    </source>
</evidence>
<dbReference type="RefSeq" id="WP_186852693.1">
    <property type="nucleotide sequence ID" value="NZ_JACOPO010000004.1"/>
</dbReference>
<accession>A0A8J6J9Y7</accession>
<dbReference type="InterPro" id="IPR001497">
    <property type="entry name" value="MethylDNA_cys_MeTrfase_AS"/>
</dbReference>
<comment type="catalytic activity">
    <reaction evidence="1">
        <text>a 4-O-methyl-thymidine in DNA + L-cysteinyl-[protein] = a thymidine in DNA + S-methyl-L-cysteinyl-[protein]</text>
        <dbReference type="Rhea" id="RHEA:53428"/>
        <dbReference type="Rhea" id="RHEA-COMP:10131"/>
        <dbReference type="Rhea" id="RHEA-COMP:10132"/>
        <dbReference type="Rhea" id="RHEA-COMP:13555"/>
        <dbReference type="Rhea" id="RHEA-COMP:13556"/>
        <dbReference type="ChEBI" id="CHEBI:29950"/>
        <dbReference type="ChEBI" id="CHEBI:82612"/>
        <dbReference type="ChEBI" id="CHEBI:137386"/>
        <dbReference type="ChEBI" id="CHEBI:137387"/>
        <dbReference type="EC" id="2.1.1.63"/>
    </reaction>
</comment>
<dbReference type="InterPro" id="IPR036217">
    <property type="entry name" value="MethylDNA_cys_MeTrfase_DNAb"/>
</dbReference>
<dbReference type="EMBL" id="JACOPO010000004">
    <property type="protein sequence ID" value="MBC5722623.1"/>
    <property type="molecule type" value="Genomic_DNA"/>
</dbReference>
<organism evidence="8 9">
    <name type="scientific">Flintibacter hominis</name>
    <dbReference type="NCBI Taxonomy" id="2763048"/>
    <lineage>
        <taxon>Bacteria</taxon>
        <taxon>Bacillati</taxon>
        <taxon>Bacillota</taxon>
        <taxon>Clostridia</taxon>
        <taxon>Eubacteriales</taxon>
        <taxon>Flintibacter</taxon>
    </lineage>
</organism>
<comment type="caution">
    <text evidence="8">The sequence shown here is derived from an EMBL/GenBank/DDBJ whole genome shotgun (WGS) entry which is preliminary data.</text>
</comment>
<keyword evidence="3" id="KW-0808">Transferase</keyword>
<dbReference type="GO" id="GO:0003908">
    <property type="term" value="F:methylated-DNA-[protein]-cysteine S-methyltransferase activity"/>
    <property type="evidence" value="ECO:0007669"/>
    <property type="project" value="UniProtKB-EC"/>
</dbReference>
<feature type="domain" description="Methylated-DNA-[protein]-cysteine S-methyltransferase DNA binding" evidence="7">
    <location>
        <begin position="4"/>
        <end position="83"/>
    </location>
</feature>
<dbReference type="InterPro" id="IPR036388">
    <property type="entry name" value="WH-like_DNA-bd_sf"/>
</dbReference>
<keyword evidence="4" id="KW-0227">DNA damage</keyword>
<evidence type="ECO:0000259" key="7">
    <source>
        <dbReference type="Pfam" id="PF01035"/>
    </source>
</evidence>
<dbReference type="PANTHER" id="PTHR42942">
    <property type="entry name" value="6-O-METHYLGUANINE DNA METHYLTRANSFERASE"/>
    <property type="match status" value="1"/>
</dbReference>
<dbReference type="InterPro" id="IPR052520">
    <property type="entry name" value="ATL_DNA_repair"/>
</dbReference>